<evidence type="ECO:0000313" key="2">
    <source>
        <dbReference type="EMBL" id="PTB36872.1"/>
    </source>
</evidence>
<dbReference type="EMBL" id="KZ679269">
    <property type="protein sequence ID" value="PTB36872.1"/>
    <property type="molecule type" value="Genomic_DNA"/>
</dbReference>
<dbReference type="PANTHER" id="PTHR33099">
    <property type="entry name" value="FE2OG DIOXYGENASE DOMAIN-CONTAINING PROTEIN"/>
    <property type="match status" value="1"/>
</dbReference>
<dbReference type="OrthoDB" id="27483at2759"/>
<sequence>MSSHLSQPPNAVSRPEPDDGDGDDAESVVSERSVEASTLDSDFWEALQVFETPGYLTSYFTLPDLSRSGLSVYHVGDIALPLGEIQARQIMGQAKRYKSLGHNDPWKLDPTQFKLDYSVWGSRLKALYRHIAPGLGYFGQDWIDTTCATPSAVLLLEKGCTVDCHYLPNGAGHIMIYLTSADHQGGEIVVKLRGQEKTVFNPSKTEEHFASWYPDSKPQPVKSGYALVIVFSCVPVRSDIGESALLVRDETRAIRHTLKRWLAGNVESRGRNALYYPFERDYKGRKLRFRELTHGDEGRIQVLKRLSEKLAFKLYLGHIEQEQKKLENSDSYEEIKGGACITKLVDLDGRFVTKSLNLDKAHVREGFFDGIKWESEEQGAPSLIRKGRMTFFVVVPSDAILPFFLQRSSDNSPPAVEQIPQLLGYYARTCVSNQHSKSSLSTFKELCELMWDSSDREKQIKSLKKPVFQNNDLSDVLRATIQLKWYPWFEKIAAAHEGSLPTSFFNWVPEHFHNSTRNIDKWFRPLEKGLSAAVLSYPRPKQQVRAVETLFPILIADSGRLVPFPPESLIRWARQVLQESVKTCGSKKLDRRDGEALVKLSLYFDDPFAIISQVQSQIDPGNKPDAFVGFMSEIDLFGRYDYISYEKSQELYRKASKAFITSTAFTQMHGMEKDESTGTNFLSRLGEFVFGEPMDANESDDGGSDDDFAWPSDDEDYMFDPHMDLDEPNFDPFGYHVHNRQAYQQYEQYASLGGRATTEVEGTQIHYTALSFWIQKTMDISTKDDDIFTLALSKMGEVAPQISIADFHTLWIPVLKGMAPKMTRLILEKSKDPNTLLWRKNNYTLIKAYLDIYVGQWPRRPSLAQDGVDCSCADCKGLSVFLADASLKVGHFSANKRRCKHLIEELCAANADVYTERMNFEGSPKKQKLTVTKSRTKMLSRYRQAWRERRNEASKHLGSFEQKHLAALLGPEWMTLFSMAHLGGPSLSDKDMRKALRMKTERTSTPKAPPFLEPSTIAMFFGGLPAMSMEEEFL</sequence>
<organism evidence="2 3">
    <name type="scientific">Trichoderma asperellum (strain ATCC 204424 / CBS 433.97 / NBRC 101777)</name>
    <dbReference type="NCBI Taxonomy" id="1042311"/>
    <lineage>
        <taxon>Eukaryota</taxon>
        <taxon>Fungi</taxon>
        <taxon>Dikarya</taxon>
        <taxon>Ascomycota</taxon>
        <taxon>Pezizomycotina</taxon>
        <taxon>Sordariomycetes</taxon>
        <taxon>Hypocreomycetidae</taxon>
        <taxon>Hypocreales</taxon>
        <taxon>Hypocreaceae</taxon>
        <taxon>Trichoderma</taxon>
    </lineage>
</organism>
<protein>
    <submittedName>
        <fullName evidence="2">Uncharacterized protein</fullName>
    </submittedName>
</protein>
<name>A0A2T3YWD8_TRIA4</name>
<keyword evidence="3" id="KW-1185">Reference proteome</keyword>
<feature type="compositionally biased region" description="Polar residues" evidence="1">
    <location>
        <begin position="1"/>
        <end position="10"/>
    </location>
</feature>
<dbReference type="Proteomes" id="UP000240493">
    <property type="component" value="Unassembled WGS sequence"/>
</dbReference>
<feature type="region of interest" description="Disordered" evidence="1">
    <location>
        <begin position="1"/>
        <end position="31"/>
    </location>
</feature>
<reference evidence="2 3" key="1">
    <citation type="submission" date="2016-07" db="EMBL/GenBank/DDBJ databases">
        <title>Multiple horizontal gene transfer events from other fungi enriched the ability of initially mycotrophic Trichoderma (Ascomycota) to feed on dead plant biomass.</title>
        <authorList>
            <consortium name="DOE Joint Genome Institute"/>
            <person name="Aerts A."/>
            <person name="Atanasova L."/>
            <person name="Chenthamara K."/>
            <person name="Zhang J."/>
            <person name="Grujic M."/>
            <person name="Henrissat B."/>
            <person name="Kuo A."/>
            <person name="Salamov A."/>
            <person name="Lipzen A."/>
            <person name="Labutti K."/>
            <person name="Barry K."/>
            <person name="Miao Y."/>
            <person name="Rahimi M.J."/>
            <person name="Shen Q."/>
            <person name="Grigoriev I.V."/>
            <person name="Kubicek C.P."/>
            <person name="Druzhinina I.S."/>
        </authorList>
    </citation>
    <scope>NUCLEOTIDE SEQUENCE [LARGE SCALE GENOMIC DNA]</scope>
    <source>
        <strain evidence="2 3">CBS 433.97</strain>
    </source>
</reference>
<dbReference type="AlphaFoldDB" id="A0A2T3YWD8"/>
<evidence type="ECO:0000313" key="3">
    <source>
        <dbReference type="Proteomes" id="UP000240493"/>
    </source>
</evidence>
<evidence type="ECO:0000256" key="1">
    <source>
        <dbReference type="SAM" id="MobiDB-lite"/>
    </source>
</evidence>
<proteinExistence type="predicted"/>
<gene>
    <name evidence="2" type="ORF">M441DRAFT_72936</name>
</gene>
<accession>A0A2T3YWD8</accession>
<dbReference type="PANTHER" id="PTHR33099:SF7">
    <property type="entry name" value="MYND-TYPE DOMAIN-CONTAINING PROTEIN"/>
    <property type="match status" value="1"/>
</dbReference>